<evidence type="ECO:0000313" key="3">
    <source>
        <dbReference type="EMBL" id="CAK9038930.1"/>
    </source>
</evidence>
<dbReference type="Gene3D" id="3.20.20.10">
    <property type="entry name" value="Alanine racemase"/>
    <property type="match status" value="1"/>
</dbReference>
<evidence type="ECO:0000256" key="1">
    <source>
        <dbReference type="SAM" id="SignalP"/>
    </source>
</evidence>
<feature type="signal peptide" evidence="1">
    <location>
        <begin position="1"/>
        <end position="23"/>
    </location>
</feature>
<reference evidence="3 4" key="1">
    <citation type="submission" date="2024-02" db="EMBL/GenBank/DDBJ databases">
        <authorList>
            <person name="Chen Y."/>
            <person name="Shah S."/>
            <person name="Dougan E. K."/>
            <person name="Thang M."/>
            <person name="Chan C."/>
        </authorList>
    </citation>
    <scope>NUCLEOTIDE SEQUENCE [LARGE SCALE GENOMIC DNA]</scope>
</reference>
<gene>
    <name evidence="3" type="ORF">CCMP2556_LOCUS21213</name>
</gene>
<accession>A0ABP0LL33</accession>
<sequence>MRRWYWRFPFLWNFAAAWYLANAEWWQLEELHARLTSDWAELDGAPLKKWAQSHQLEELQRTLCESSACYQHRFLRAVREHLSQDLSGSLEPFAALFLATSSRDACCGLLKSIAWAVLEDWHRAKESWQHAEAHQLGLAAPGGVELLFLARRWGAPSAVCELGDAIQQVIDDWKQDETRCQHAAVLEIHDGAGGAGARCAALALSALKAACATCATCAPRSFVVGSAVEPIQEVGVEELPKDLELAIVIVERAHGQLQALKSLATYLNSDQVFGILIRLQNPRIDPEADDPLSIYEFLVWHGFRVADVSAPSGSVFRSVGEMQQAAASAAAAGATLRLVARPRRRGPVAVPPGAVMQESCLMLDRPNSWAEVDMAPIERRVSSWAAWAKRAGQRPRIGVMLSSNAFSHNEFVMGAQLLAHPHVQAIFPLSFHHALQLGPLGQTHRKQVVLFNQPPLHLLCRLAAAHVSIAIQSFRWLLRLARGNQGGRCSTPVKLHLEVDTGIGRTGLKGVLAAGHLVANAPWLRLEGLHTKLCCSNDASATARSLLYLKSLELRLRGFLRGLRGGKRAAFRVHVGGGLAANLGVAEALKHFRGWTVRLGEGIFQEQESLSWHTTISALQLLKDSTLLGYCDAGTDCGARPVAAGWAAVLPVGFAEFRGEVVWSSSGTEMRVLNSGASTTVVQLPSEAFAPSTVPGFRVGDVVTLCRRCPQHAVPWAVPRRLRPTAAPATPEECFALAW</sequence>
<dbReference type="Proteomes" id="UP001642484">
    <property type="component" value="Unassembled WGS sequence"/>
</dbReference>
<dbReference type="InterPro" id="IPR001608">
    <property type="entry name" value="Ala_racemase_N"/>
</dbReference>
<organism evidence="3 4">
    <name type="scientific">Durusdinium trenchii</name>
    <dbReference type="NCBI Taxonomy" id="1381693"/>
    <lineage>
        <taxon>Eukaryota</taxon>
        <taxon>Sar</taxon>
        <taxon>Alveolata</taxon>
        <taxon>Dinophyceae</taxon>
        <taxon>Suessiales</taxon>
        <taxon>Symbiodiniaceae</taxon>
        <taxon>Durusdinium</taxon>
    </lineage>
</organism>
<dbReference type="SUPFAM" id="SSF51419">
    <property type="entry name" value="PLP-binding barrel"/>
    <property type="match status" value="1"/>
</dbReference>
<dbReference type="InterPro" id="IPR029066">
    <property type="entry name" value="PLP-binding_barrel"/>
</dbReference>
<dbReference type="InterPro" id="IPR009006">
    <property type="entry name" value="Ala_racemase/Decarboxylase_C"/>
</dbReference>
<name>A0ABP0LL33_9DINO</name>
<comment type="caution">
    <text evidence="3">The sequence shown here is derived from an EMBL/GenBank/DDBJ whole genome shotgun (WGS) entry which is preliminary data.</text>
</comment>
<feature type="domain" description="Alanine racemase N-terminal" evidence="2">
    <location>
        <begin position="394"/>
        <end position="549"/>
    </location>
</feature>
<evidence type="ECO:0000259" key="2">
    <source>
        <dbReference type="Pfam" id="PF01168"/>
    </source>
</evidence>
<dbReference type="EMBL" id="CAXAMN010012769">
    <property type="protein sequence ID" value="CAK9038930.1"/>
    <property type="molecule type" value="Genomic_DNA"/>
</dbReference>
<dbReference type="Pfam" id="PF01168">
    <property type="entry name" value="Ala_racemase_N"/>
    <property type="match status" value="1"/>
</dbReference>
<evidence type="ECO:0000313" key="4">
    <source>
        <dbReference type="Proteomes" id="UP001642484"/>
    </source>
</evidence>
<feature type="chain" id="PRO_5046805714" description="Alanine racemase N-terminal domain-containing protein" evidence="1">
    <location>
        <begin position="24"/>
        <end position="739"/>
    </location>
</feature>
<keyword evidence="4" id="KW-1185">Reference proteome</keyword>
<dbReference type="Gene3D" id="2.40.37.10">
    <property type="entry name" value="Lyase, Ornithine Decarboxylase, Chain A, domain 1"/>
    <property type="match status" value="1"/>
</dbReference>
<proteinExistence type="predicted"/>
<keyword evidence="1" id="KW-0732">Signal</keyword>
<protein>
    <recommendedName>
        <fullName evidence="2">Alanine racemase N-terminal domain-containing protein</fullName>
    </recommendedName>
</protein>